<keyword evidence="1" id="KW-0472">Membrane</keyword>
<evidence type="ECO:0000313" key="2">
    <source>
        <dbReference type="EMBL" id="PTA67876.1"/>
    </source>
</evidence>
<sequence>MNEYMKVLKNNYANFRGRARRREYWMFTLINTIIMVLLALPWYPAYMSSVSQGETGLPIGLGGVAGIFALLYVLYALAIFLPSLAVSVRRLHDTGKSGWWYLLNLIPFGSIVILVFMVLDSEPRANKWGPNPKGLDTGAAPAANW</sequence>
<gene>
    <name evidence="2" type="ORF">C8263_10755</name>
</gene>
<comment type="caution">
    <text evidence="2">The sequence shown here is derived from an EMBL/GenBank/DDBJ whole genome shotgun (WGS) entry which is preliminary data.</text>
</comment>
<keyword evidence="1" id="KW-0812">Transmembrane</keyword>
<keyword evidence="1" id="KW-1133">Transmembrane helix</keyword>
<dbReference type="PANTHER" id="PTHR34980:SF2">
    <property type="entry name" value="INNER MEMBRANE PROTEIN YHAH-RELATED"/>
    <property type="match status" value="1"/>
</dbReference>
<name>A0A2T3W7I8_9DEIO</name>
<proteinExistence type="predicted"/>
<organism evidence="2 3">
    <name type="scientific">Deinococcus arcticus</name>
    <dbReference type="NCBI Taxonomy" id="2136176"/>
    <lineage>
        <taxon>Bacteria</taxon>
        <taxon>Thermotogati</taxon>
        <taxon>Deinococcota</taxon>
        <taxon>Deinococci</taxon>
        <taxon>Deinococcales</taxon>
        <taxon>Deinococcaceae</taxon>
        <taxon>Deinococcus</taxon>
    </lineage>
</organism>
<feature type="transmembrane region" description="Helical" evidence="1">
    <location>
        <begin position="24"/>
        <end position="43"/>
    </location>
</feature>
<dbReference type="Proteomes" id="UP000240317">
    <property type="component" value="Unassembled WGS sequence"/>
</dbReference>
<dbReference type="Pfam" id="PF05656">
    <property type="entry name" value="DUF805"/>
    <property type="match status" value="1"/>
</dbReference>
<evidence type="ECO:0000256" key="1">
    <source>
        <dbReference type="SAM" id="Phobius"/>
    </source>
</evidence>
<reference evidence="2 3" key="1">
    <citation type="submission" date="2018-03" db="EMBL/GenBank/DDBJ databases">
        <title>Draft genome of Deinococcus sp. OD32.</title>
        <authorList>
            <person name="Wang X.-P."/>
            <person name="Du Z.-J."/>
        </authorList>
    </citation>
    <scope>NUCLEOTIDE SEQUENCE [LARGE SCALE GENOMIC DNA]</scope>
    <source>
        <strain evidence="2 3">OD32</strain>
    </source>
</reference>
<feature type="transmembrane region" description="Helical" evidence="1">
    <location>
        <begin position="63"/>
        <end position="86"/>
    </location>
</feature>
<dbReference type="RefSeq" id="WP_107138123.1">
    <property type="nucleotide sequence ID" value="NZ_PYSV01000009.1"/>
</dbReference>
<dbReference type="OrthoDB" id="9812349at2"/>
<evidence type="ECO:0000313" key="3">
    <source>
        <dbReference type="Proteomes" id="UP000240317"/>
    </source>
</evidence>
<dbReference type="EMBL" id="PYSV01000009">
    <property type="protein sequence ID" value="PTA67876.1"/>
    <property type="molecule type" value="Genomic_DNA"/>
</dbReference>
<protein>
    <submittedName>
        <fullName evidence="2">DUF805 domain-containing protein</fullName>
    </submittedName>
</protein>
<dbReference type="GO" id="GO:0005886">
    <property type="term" value="C:plasma membrane"/>
    <property type="evidence" value="ECO:0007669"/>
    <property type="project" value="TreeGrafter"/>
</dbReference>
<dbReference type="PANTHER" id="PTHR34980">
    <property type="entry name" value="INNER MEMBRANE PROTEIN-RELATED-RELATED"/>
    <property type="match status" value="1"/>
</dbReference>
<dbReference type="AlphaFoldDB" id="A0A2T3W7I8"/>
<feature type="transmembrane region" description="Helical" evidence="1">
    <location>
        <begin position="98"/>
        <end position="119"/>
    </location>
</feature>
<dbReference type="InterPro" id="IPR008523">
    <property type="entry name" value="DUF805"/>
</dbReference>
<accession>A0A2T3W7I8</accession>
<keyword evidence="3" id="KW-1185">Reference proteome</keyword>